<dbReference type="OrthoDB" id="427480at2759"/>
<evidence type="ECO:0000256" key="2">
    <source>
        <dbReference type="ARBA" id="ARBA00023125"/>
    </source>
</evidence>
<dbReference type="SUPFAM" id="SSF57701">
    <property type="entry name" value="Zn2/Cys6 DNA-binding domain"/>
    <property type="match status" value="1"/>
</dbReference>
<evidence type="ECO:0000313" key="8">
    <source>
        <dbReference type="Proteomes" id="UP000054251"/>
    </source>
</evidence>
<dbReference type="GO" id="GO:0008270">
    <property type="term" value="F:zinc ion binding"/>
    <property type="evidence" value="ECO:0007669"/>
    <property type="project" value="InterPro"/>
</dbReference>
<dbReference type="GO" id="GO:0000978">
    <property type="term" value="F:RNA polymerase II cis-regulatory region sequence-specific DNA binding"/>
    <property type="evidence" value="ECO:0007669"/>
    <property type="project" value="TreeGrafter"/>
</dbReference>
<evidence type="ECO:0000256" key="4">
    <source>
        <dbReference type="ARBA" id="ARBA00023242"/>
    </source>
</evidence>
<dbReference type="Proteomes" id="UP000054251">
    <property type="component" value="Unassembled WGS sequence"/>
</dbReference>
<keyword evidence="1" id="KW-0805">Transcription regulation</keyword>
<dbReference type="PANTHER" id="PTHR31069:SF12">
    <property type="entry name" value="TRANSCRIPTION FACTOR DOMAIN-CONTAINING PROTEIN"/>
    <property type="match status" value="1"/>
</dbReference>
<proteinExistence type="predicted"/>
<gene>
    <name evidence="7" type="ORF">AC631_00077</name>
</gene>
<dbReference type="GO" id="GO:0005634">
    <property type="term" value="C:nucleus"/>
    <property type="evidence" value="ECO:0007669"/>
    <property type="project" value="TreeGrafter"/>
</dbReference>
<evidence type="ECO:0000256" key="5">
    <source>
        <dbReference type="SAM" id="MobiDB-lite"/>
    </source>
</evidence>
<keyword evidence="3" id="KW-0804">Transcription</keyword>
<dbReference type="PROSITE" id="PS00463">
    <property type="entry name" value="ZN2_CY6_FUNGAL_1"/>
    <property type="match status" value="1"/>
</dbReference>
<evidence type="ECO:0000256" key="3">
    <source>
        <dbReference type="ARBA" id="ARBA00023163"/>
    </source>
</evidence>
<organism evidence="7 8">
    <name type="scientific">Debaryomyces fabryi</name>
    <dbReference type="NCBI Taxonomy" id="58627"/>
    <lineage>
        <taxon>Eukaryota</taxon>
        <taxon>Fungi</taxon>
        <taxon>Dikarya</taxon>
        <taxon>Ascomycota</taxon>
        <taxon>Saccharomycotina</taxon>
        <taxon>Pichiomycetes</taxon>
        <taxon>Debaryomycetaceae</taxon>
        <taxon>Debaryomyces</taxon>
    </lineage>
</organism>
<dbReference type="EMBL" id="LMYN01000001">
    <property type="protein sequence ID" value="KSA04206.1"/>
    <property type="molecule type" value="Genomic_DNA"/>
</dbReference>
<dbReference type="Gene3D" id="4.10.240.10">
    <property type="entry name" value="Zn(2)-C6 fungal-type DNA-binding domain"/>
    <property type="match status" value="1"/>
</dbReference>
<dbReference type="GO" id="GO:0000981">
    <property type="term" value="F:DNA-binding transcription factor activity, RNA polymerase II-specific"/>
    <property type="evidence" value="ECO:0007669"/>
    <property type="project" value="InterPro"/>
</dbReference>
<dbReference type="GeneID" id="26837086"/>
<keyword evidence="4" id="KW-0539">Nucleus</keyword>
<protein>
    <recommendedName>
        <fullName evidence="6">Zn(2)-C6 fungal-type domain-containing protein</fullName>
    </recommendedName>
</protein>
<dbReference type="RefSeq" id="XP_015470308.1">
    <property type="nucleotide sequence ID" value="XM_015608907.1"/>
</dbReference>
<dbReference type="CDD" id="cd00067">
    <property type="entry name" value="GAL4"/>
    <property type="match status" value="1"/>
</dbReference>
<evidence type="ECO:0000256" key="1">
    <source>
        <dbReference type="ARBA" id="ARBA00023015"/>
    </source>
</evidence>
<dbReference type="InterPro" id="IPR036864">
    <property type="entry name" value="Zn2-C6_fun-type_DNA-bd_sf"/>
</dbReference>
<dbReference type="InterPro" id="IPR050675">
    <property type="entry name" value="OAF3"/>
</dbReference>
<feature type="domain" description="Zn(2)-C6 fungal-type" evidence="6">
    <location>
        <begin position="21"/>
        <end position="53"/>
    </location>
</feature>
<keyword evidence="8" id="KW-1185">Reference proteome</keyword>
<accession>A0A0V1Q6R3</accession>
<dbReference type="AlphaFoldDB" id="A0A0V1Q6R3"/>
<dbReference type="PANTHER" id="PTHR31069">
    <property type="entry name" value="OLEATE-ACTIVATED TRANSCRIPTION FACTOR 1-RELATED"/>
    <property type="match status" value="1"/>
</dbReference>
<feature type="region of interest" description="Disordered" evidence="5">
    <location>
        <begin position="63"/>
        <end position="89"/>
    </location>
</feature>
<dbReference type="SMART" id="SM00066">
    <property type="entry name" value="GAL4"/>
    <property type="match status" value="1"/>
</dbReference>
<evidence type="ECO:0000313" key="7">
    <source>
        <dbReference type="EMBL" id="KSA04206.1"/>
    </source>
</evidence>
<keyword evidence="2" id="KW-0238">DNA-binding</keyword>
<name>A0A0V1Q6R3_9ASCO</name>
<evidence type="ECO:0000259" key="6">
    <source>
        <dbReference type="PROSITE" id="PS50048"/>
    </source>
</evidence>
<reference evidence="7 8" key="1">
    <citation type="submission" date="2015-11" db="EMBL/GenBank/DDBJ databases">
        <title>The genome of Debaryomyces fabryi.</title>
        <authorList>
            <person name="Tafer H."/>
            <person name="Lopandic K."/>
        </authorList>
    </citation>
    <scope>NUCLEOTIDE SEQUENCE [LARGE SCALE GENOMIC DNA]</scope>
    <source>
        <strain evidence="7 8">CBS 789</strain>
    </source>
</reference>
<dbReference type="PROSITE" id="PS50048">
    <property type="entry name" value="ZN2_CY6_FUNGAL_2"/>
    <property type="match status" value="1"/>
</dbReference>
<comment type="caution">
    <text evidence="7">The sequence shown here is derived from an EMBL/GenBank/DDBJ whole genome shotgun (WGS) entry which is preliminary data.</text>
</comment>
<sequence>MVNGLGNPTLKQKQRNRVPVSCLICKRRKVKCDKVKPACGGCIKNGVPHLCEYVEPAWTNNAKATNPQVNNNKSNDQIGQPEKTKKQIQKDKLINEQRKEIEELKRQLSVSQQLHPKAQRNDNQELRVSILEKLNVNNLSSKSTIDISNDKSYTVKRQVQKSKSTYIDTYSWVSIIKLDPHLTTLWYKITNLQKIYHLYKMNLLNSQTKNDVLDNTSSTTNAVSKKSSYKINEIDFTHSLVPGPKAPNSYLKCPVVECDFNFMFEASPTLISTTTPGSTTKSDVTESPDKGCPYHKDLEHMSAIDRHNELSGDSKIFLKKIQNIWNSTLMLLRGNETMNYFQMNFLIDYYFNESKFTTESRNLLSFYREEIQSIIKKNGDTFSLNFAHDQSRSDEDRYFNLILKGLYLCMLSLIVEESLEIIRLEADIGDFNSVSPEFRSLFPSEVLYLGLGYKANNILLIVQEYLLHVSNDVIFKDKMSDSLIYILCCTTFLNREVVNYKRQNTDSNSKFRFQTIFIQLLSNIFGKRGYLEVWKNPQEISLRCNESEQKLREFRLSMCYLWSDLVRLVNLATFSLSHLISHPEKITDLVLKFYDKVEGCDRHKNHIIYIGDHGSVQDKKLVSTLSINYLISKIYCNLRYGIVSFGEVRLTTSMLYKMIENCTSWKADDNLYNNTRIRSLETRCILHYSSLHLSYIIFLQEEEKGHKSNLNKLYCDFFIQFCEFILFVEVIIKNEPGNSGSQHSQHLLLLVTELLTRTIHFIIGLLLRLGNIDELNSASMLPKKLLSIFDSKLLGGTMETDDEDEVYKALHNRLVNVINQEIISLLDSYITGKEKAIKLSKLWNFYLTFIKNSHKMSSLDYATIHSNIPLFKNMKSQNMALCPVVPGQSNTDRSQKCPVKHEIATTGNKSGDSKCPISHITTPMNEDANPITTAPDKCPIDHKSLIDSQHSKKRKFPLDHPSPQIGGILPNGYNTVESNIRSSTQKLKCPVRGSPKENYLPVSNLSNPSSLGFDPISTNNVIPDNMPNPMNAVDNVMVPGLLKSEDSNMEIPSFGVNWQEFNDFDFEFLQNELMFKQVQDLQDNNFSNPSIEDLFR</sequence>
<dbReference type="GO" id="GO:0045944">
    <property type="term" value="P:positive regulation of transcription by RNA polymerase II"/>
    <property type="evidence" value="ECO:0007669"/>
    <property type="project" value="TreeGrafter"/>
</dbReference>
<dbReference type="Pfam" id="PF00172">
    <property type="entry name" value="Zn_clus"/>
    <property type="match status" value="1"/>
</dbReference>
<dbReference type="InterPro" id="IPR001138">
    <property type="entry name" value="Zn2Cys6_DnaBD"/>
</dbReference>
<feature type="compositionally biased region" description="Polar residues" evidence="5">
    <location>
        <begin position="63"/>
        <end position="78"/>
    </location>
</feature>